<keyword evidence="3" id="KW-1185">Reference proteome</keyword>
<dbReference type="AlphaFoldDB" id="A0A518RCP9"/>
<feature type="transmembrane region" description="Helical" evidence="1">
    <location>
        <begin position="73"/>
        <end position="96"/>
    </location>
</feature>
<feature type="transmembrane region" description="Helical" evidence="1">
    <location>
        <begin position="160"/>
        <end position="181"/>
    </location>
</feature>
<accession>A0A518RCP9</accession>
<keyword evidence="1" id="KW-0472">Membrane</keyword>
<evidence type="ECO:0000256" key="1">
    <source>
        <dbReference type="SAM" id="Phobius"/>
    </source>
</evidence>
<reference evidence="2 3" key="1">
    <citation type="submission" date="2019-07" db="EMBL/GenBank/DDBJ databases">
        <title>Sphingomonas alkalisoli sp. nov., isolated from rhizosphere soil of Suaedae salsa.</title>
        <authorList>
            <person name="Zhang H."/>
            <person name="Xu L."/>
            <person name="Zhang J.-X."/>
            <person name="Sun J.-Q."/>
        </authorList>
    </citation>
    <scope>NUCLEOTIDE SEQUENCE [LARGE SCALE GENOMIC DNA]</scope>
    <source>
        <strain evidence="2 3">XS-10</strain>
    </source>
</reference>
<evidence type="ECO:0000313" key="3">
    <source>
        <dbReference type="Proteomes" id="UP000318055"/>
    </source>
</evidence>
<dbReference type="KEGG" id="ssua:FPZ54_03725"/>
<evidence type="ECO:0000313" key="2">
    <source>
        <dbReference type="EMBL" id="QDX25222.1"/>
    </source>
</evidence>
<dbReference type="OrthoDB" id="7605126at2"/>
<feature type="transmembrane region" description="Helical" evidence="1">
    <location>
        <begin position="46"/>
        <end position="67"/>
    </location>
</feature>
<feature type="transmembrane region" description="Helical" evidence="1">
    <location>
        <begin position="135"/>
        <end position="154"/>
    </location>
</feature>
<name>A0A518RCP9_9SPHN</name>
<proteinExistence type="predicted"/>
<protein>
    <submittedName>
        <fullName evidence="2">Uncharacterized protein</fullName>
    </submittedName>
</protein>
<dbReference type="Proteomes" id="UP000318055">
    <property type="component" value="Chromosome"/>
</dbReference>
<keyword evidence="1" id="KW-1133">Transmembrane helix</keyword>
<sequence>MDFDEMMDAWKLQDEQPLYGVNRDLLRLVVQGEQAELRRTQHLETWTTYVAGGVMAAGAGAVLWWFLYFREPGVGALAAVLSAGAFALWVVAMWLSQRRQAQRERRFGNTLQEEVRRTLSAVEYQLSMVGRWTSLMLWSSPVMVGASILYWLIAEINDNTSFLFDAAMIAFIVLSTIWTNVETSRRRRLDLLPRQHRLSELLLILDRD</sequence>
<dbReference type="RefSeq" id="WP_145845105.1">
    <property type="nucleotide sequence ID" value="NZ_CP042239.1"/>
</dbReference>
<keyword evidence="1" id="KW-0812">Transmembrane</keyword>
<gene>
    <name evidence="2" type="ORF">FPZ54_03725</name>
</gene>
<dbReference type="EMBL" id="CP042239">
    <property type="protein sequence ID" value="QDX25222.1"/>
    <property type="molecule type" value="Genomic_DNA"/>
</dbReference>
<organism evidence="2 3">
    <name type="scientific">Sphingomonas suaedae</name>
    <dbReference type="NCBI Taxonomy" id="2599297"/>
    <lineage>
        <taxon>Bacteria</taxon>
        <taxon>Pseudomonadati</taxon>
        <taxon>Pseudomonadota</taxon>
        <taxon>Alphaproteobacteria</taxon>
        <taxon>Sphingomonadales</taxon>
        <taxon>Sphingomonadaceae</taxon>
        <taxon>Sphingomonas</taxon>
    </lineage>
</organism>